<keyword evidence="3" id="KW-0001">2Fe-2S</keyword>
<evidence type="ECO:0000313" key="11">
    <source>
        <dbReference type="EMBL" id="MBN0048541.1"/>
    </source>
</evidence>
<dbReference type="CDD" id="cd06214">
    <property type="entry name" value="PA_degradation_oxidoreductase_like"/>
    <property type="match status" value="1"/>
</dbReference>
<keyword evidence="6" id="KW-0560">Oxidoreductase</keyword>
<dbReference type="Gene3D" id="3.10.20.30">
    <property type="match status" value="1"/>
</dbReference>
<proteinExistence type="predicted"/>
<evidence type="ECO:0000313" key="12">
    <source>
        <dbReference type="Proteomes" id="UP000788262"/>
    </source>
</evidence>
<dbReference type="InterPro" id="IPR008333">
    <property type="entry name" value="Cbr1-like_FAD-bd_dom"/>
</dbReference>
<dbReference type="SUPFAM" id="SSF54292">
    <property type="entry name" value="2Fe-2S ferredoxin-like"/>
    <property type="match status" value="1"/>
</dbReference>
<evidence type="ECO:0000256" key="2">
    <source>
        <dbReference type="ARBA" id="ARBA00022630"/>
    </source>
</evidence>
<evidence type="ECO:0000256" key="1">
    <source>
        <dbReference type="ARBA" id="ARBA00001974"/>
    </source>
</evidence>
<keyword evidence="7" id="KW-0408">Iron</keyword>
<comment type="cofactor">
    <cofactor evidence="1">
        <name>FAD</name>
        <dbReference type="ChEBI" id="CHEBI:57692"/>
    </cofactor>
</comment>
<dbReference type="InterPro" id="IPR017938">
    <property type="entry name" value="Riboflavin_synthase-like_b-brl"/>
</dbReference>
<keyword evidence="4" id="KW-0479">Metal-binding</keyword>
<dbReference type="InterPro" id="IPR001041">
    <property type="entry name" value="2Fe-2S_ferredoxin-type"/>
</dbReference>
<dbReference type="Pfam" id="PF00970">
    <property type="entry name" value="FAD_binding_6"/>
    <property type="match status" value="1"/>
</dbReference>
<evidence type="ECO:0000259" key="10">
    <source>
        <dbReference type="PROSITE" id="PS51384"/>
    </source>
</evidence>
<protein>
    <submittedName>
        <fullName evidence="11">2Fe-2S iron-sulfur cluster binding domain-containing protein</fullName>
    </submittedName>
</protein>
<dbReference type="InterPro" id="IPR006058">
    <property type="entry name" value="2Fe2S_fd_BS"/>
</dbReference>
<dbReference type="PROSITE" id="PS51384">
    <property type="entry name" value="FAD_FR"/>
    <property type="match status" value="1"/>
</dbReference>
<dbReference type="Pfam" id="PF00111">
    <property type="entry name" value="Fer2"/>
    <property type="match status" value="1"/>
</dbReference>
<dbReference type="PANTHER" id="PTHR47354">
    <property type="entry name" value="NADH OXIDOREDUCTASE HCR"/>
    <property type="match status" value="1"/>
</dbReference>
<organism evidence="11 12">
    <name type="scientific">Streptomyces actuosus</name>
    <dbReference type="NCBI Taxonomy" id="1885"/>
    <lineage>
        <taxon>Bacteria</taxon>
        <taxon>Bacillati</taxon>
        <taxon>Actinomycetota</taxon>
        <taxon>Actinomycetes</taxon>
        <taxon>Kitasatosporales</taxon>
        <taxon>Streptomycetaceae</taxon>
        <taxon>Streptomyces</taxon>
    </lineage>
</organism>
<evidence type="ECO:0000256" key="6">
    <source>
        <dbReference type="ARBA" id="ARBA00023002"/>
    </source>
</evidence>
<dbReference type="InterPro" id="IPR050415">
    <property type="entry name" value="MRET"/>
</dbReference>
<keyword evidence="2" id="KW-0285">Flavoprotein</keyword>
<dbReference type="Gene3D" id="3.40.50.80">
    <property type="entry name" value="Nucleotide-binding domain of ferredoxin-NADP reductase (FNR) module"/>
    <property type="match status" value="1"/>
</dbReference>
<gene>
    <name evidence="11" type="ORF">JS756_31475</name>
</gene>
<evidence type="ECO:0000256" key="7">
    <source>
        <dbReference type="ARBA" id="ARBA00023004"/>
    </source>
</evidence>
<evidence type="ECO:0000256" key="4">
    <source>
        <dbReference type="ARBA" id="ARBA00022723"/>
    </source>
</evidence>
<feature type="domain" description="FAD-binding FR-type" evidence="10">
    <location>
        <begin position="9"/>
        <end position="115"/>
    </location>
</feature>
<dbReference type="SUPFAM" id="SSF52343">
    <property type="entry name" value="Ferredoxin reductase-like, C-terminal NADP-linked domain"/>
    <property type="match status" value="1"/>
</dbReference>
<sequence length="361" mass="38698">MTMLQTHRGHWFRLRVSRVEALLEDTVALTLHVPPELATVFGAEPGRHVVVRHRPSGGGEVRRAYSVCPPPDAPDALRLVVRRHSPDGFGAYAGSRLSPGDEIELSRPTGQFGLPTPPGGHHVLIAGGTGITPLAAMAAGALRASSGCRVSLIHAVRTAGAALLSDELAALKDEFTDRLTVLYVLSRERRESELFTGRIDEARLRRLLTLVDARPDDGTTFCLCGPAGLVETLRTALTAWGTHPDRIRWELFSAGGAEPDGESADRAEPAGRVTAVIDGRSTVVVLEPGDRVVLDAVLRARPEVPYACRDGVCGSCRAKVVAGAVALGRQHALDDRDLARGYTLACRARPRTDELTLDFDA</sequence>
<dbReference type="InterPro" id="IPR001433">
    <property type="entry name" value="OxRdtase_FAD/NAD-bd"/>
</dbReference>
<dbReference type="PANTHER" id="PTHR47354:SF8">
    <property type="entry name" value="1,2-PHENYLACETYL-COA EPOXIDASE, SUBUNIT E"/>
    <property type="match status" value="1"/>
</dbReference>
<accession>A0ABS2VZG6</accession>
<dbReference type="SUPFAM" id="SSF63380">
    <property type="entry name" value="Riboflavin synthase domain-like"/>
    <property type="match status" value="1"/>
</dbReference>
<feature type="domain" description="2Fe-2S ferredoxin-type" evidence="9">
    <location>
        <begin position="271"/>
        <end position="361"/>
    </location>
</feature>
<dbReference type="Proteomes" id="UP000788262">
    <property type="component" value="Unassembled WGS sequence"/>
</dbReference>
<keyword evidence="8" id="KW-0411">Iron-sulfur</keyword>
<keyword evidence="12" id="KW-1185">Reference proteome</keyword>
<dbReference type="InterPro" id="IPR017927">
    <property type="entry name" value="FAD-bd_FR_type"/>
</dbReference>
<evidence type="ECO:0000259" key="9">
    <source>
        <dbReference type="PROSITE" id="PS51085"/>
    </source>
</evidence>
<evidence type="ECO:0000256" key="8">
    <source>
        <dbReference type="ARBA" id="ARBA00023014"/>
    </source>
</evidence>
<dbReference type="CDD" id="cd00207">
    <property type="entry name" value="fer2"/>
    <property type="match status" value="1"/>
</dbReference>
<dbReference type="EMBL" id="JAFFZS010000041">
    <property type="protein sequence ID" value="MBN0048541.1"/>
    <property type="molecule type" value="Genomic_DNA"/>
</dbReference>
<comment type="caution">
    <text evidence="11">The sequence shown here is derived from an EMBL/GenBank/DDBJ whole genome shotgun (WGS) entry which is preliminary data.</text>
</comment>
<dbReference type="PROSITE" id="PS51085">
    <property type="entry name" value="2FE2S_FER_2"/>
    <property type="match status" value="1"/>
</dbReference>
<dbReference type="InterPro" id="IPR012675">
    <property type="entry name" value="Beta-grasp_dom_sf"/>
</dbReference>
<dbReference type="RefSeq" id="WP_205386669.1">
    <property type="nucleotide sequence ID" value="NZ_JAFFZS010000041.1"/>
</dbReference>
<name>A0ABS2VZG6_STRAS</name>
<dbReference type="PROSITE" id="PS00197">
    <property type="entry name" value="2FE2S_FER_1"/>
    <property type="match status" value="1"/>
</dbReference>
<evidence type="ECO:0000256" key="5">
    <source>
        <dbReference type="ARBA" id="ARBA00022827"/>
    </source>
</evidence>
<reference evidence="11 12" key="1">
    <citation type="submission" date="2021-02" db="EMBL/GenBank/DDBJ databases">
        <title>Whole genome sequencing of Streptomyces actuosus VRA1.</title>
        <authorList>
            <person name="Sen G."/>
            <person name="Sen A."/>
        </authorList>
    </citation>
    <scope>NUCLEOTIDE SEQUENCE [LARGE SCALE GENOMIC DNA]</scope>
    <source>
        <strain evidence="11 12">VRA1</strain>
    </source>
</reference>
<keyword evidence="5" id="KW-0274">FAD</keyword>
<dbReference type="InterPro" id="IPR036010">
    <property type="entry name" value="2Fe-2S_ferredoxin-like_sf"/>
</dbReference>
<dbReference type="Pfam" id="PF00175">
    <property type="entry name" value="NAD_binding_1"/>
    <property type="match status" value="1"/>
</dbReference>
<dbReference type="PRINTS" id="PR00406">
    <property type="entry name" value="CYTB5RDTASE"/>
</dbReference>
<dbReference type="Gene3D" id="2.40.30.10">
    <property type="entry name" value="Translation factors"/>
    <property type="match status" value="1"/>
</dbReference>
<evidence type="ECO:0000256" key="3">
    <source>
        <dbReference type="ARBA" id="ARBA00022714"/>
    </source>
</evidence>
<dbReference type="InterPro" id="IPR039261">
    <property type="entry name" value="FNR_nucleotide-bd"/>
</dbReference>